<comment type="caution">
    <text evidence="2">The sequence shown here is derived from an EMBL/GenBank/DDBJ whole genome shotgun (WGS) entry which is preliminary data.</text>
</comment>
<gene>
    <name evidence="2" type="ORF">A4X03_0g9209</name>
</gene>
<keyword evidence="1" id="KW-0812">Transmembrane</keyword>
<feature type="transmembrane region" description="Helical" evidence="1">
    <location>
        <begin position="33"/>
        <end position="53"/>
    </location>
</feature>
<dbReference type="AlphaFoldDB" id="A0A8T8SCY0"/>
<proteinExistence type="predicted"/>
<evidence type="ECO:0000313" key="3">
    <source>
        <dbReference type="Proteomes" id="UP000077671"/>
    </source>
</evidence>
<organism evidence="2 3">
    <name type="scientific">Tilletia caries</name>
    <name type="common">wheat bunt fungus</name>
    <dbReference type="NCBI Taxonomy" id="13290"/>
    <lineage>
        <taxon>Eukaryota</taxon>
        <taxon>Fungi</taxon>
        <taxon>Dikarya</taxon>
        <taxon>Basidiomycota</taxon>
        <taxon>Ustilaginomycotina</taxon>
        <taxon>Exobasidiomycetes</taxon>
        <taxon>Tilletiales</taxon>
        <taxon>Tilletiaceae</taxon>
        <taxon>Tilletia</taxon>
    </lineage>
</organism>
<reference evidence="2" key="2">
    <citation type="journal article" date="2019" name="IMA Fungus">
        <title>Genome sequencing and comparison of five Tilletia species to identify candidate genes for the detection of regulated species infecting wheat.</title>
        <authorList>
            <person name="Nguyen H.D.T."/>
            <person name="Sultana T."/>
            <person name="Kesanakurti P."/>
            <person name="Hambleton S."/>
        </authorList>
    </citation>
    <scope>NUCLEOTIDE SEQUENCE</scope>
    <source>
        <strain evidence="2">DAOMC 238032</strain>
    </source>
</reference>
<dbReference type="EMBL" id="LWDD02003435">
    <property type="protein sequence ID" value="KAE8237163.1"/>
    <property type="molecule type" value="Genomic_DNA"/>
</dbReference>
<dbReference type="Proteomes" id="UP000077671">
    <property type="component" value="Unassembled WGS sequence"/>
</dbReference>
<feature type="transmembrane region" description="Helical" evidence="1">
    <location>
        <begin position="60"/>
        <end position="83"/>
    </location>
</feature>
<sequence>MIIEAAAFSIGFAYIIVDVLDFVLDLVLDFRAFVHGGCVIVSVSVTVVIALIVAFVEALLVLVVFMIVASVIIVFCLLGFVLIVVRVDILIVVLVGVSRAAVGVLVDRSVLAVLVVILIFVRRRHVPTEEARRAEDGERMVRLV</sequence>
<feature type="transmembrane region" description="Helical" evidence="1">
    <location>
        <begin position="7"/>
        <end position="27"/>
    </location>
</feature>
<feature type="transmembrane region" description="Helical" evidence="1">
    <location>
        <begin position="89"/>
        <end position="121"/>
    </location>
</feature>
<keyword evidence="1" id="KW-0472">Membrane</keyword>
<accession>A0A8T8SCY0</accession>
<evidence type="ECO:0000313" key="2">
    <source>
        <dbReference type="EMBL" id="KAE8237163.1"/>
    </source>
</evidence>
<protein>
    <submittedName>
        <fullName evidence="2">Uncharacterized protein</fullName>
    </submittedName>
</protein>
<keyword evidence="1" id="KW-1133">Transmembrane helix</keyword>
<evidence type="ECO:0000256" key="1">
    <source>
        <dbReference type="SAM" id="Phobius"/>
    </source>
</evidence>
<name>A0A8T8SCY0_9BASI</name>
<reference evidence="2" key="1">
    <citation type="submission" date="2016-04" db="EMBL/GenBank/DDBJ databases">
        <authorList>
            <person name="Nguyen H.D."/>
            <person name="Kesanakurti P."/>
            <person name="Cullis J."/>
            <person name="Levesque C.A."/>
            <person name="Hambleton S."/>
        </authorList>
    </citation>
    <scope>NUCLEOTIDE SEQUENCE</scope>
    <source>
        <strain evidence="2">DAOMC 238032</strain>
    </source>
</reference>